<name>A0A6A5G2W8_CAERE</name>
<dbReference type="RefSeq" id="XP_003105531.2">
    <property type="nucleotide sequence ID" value="XM_003105483.2"/>
</dbReference>
<feature type="region of interest" description="Disordered" evidence="1">
    <location>
        <begin position="479"/>
        <end position="524"/>
    </location>
</feature>
<organism evidence="4 5">
    <name type="scientific">Caenorhabditis remanei</name>
    <name type="common">Caenorhabditis vulgaris</name>
    <dbReference type="NCBI Taxonomy" id="31234"/>
    <lineage>
        <taxon>Eukaryota</taxon>
        <taxon>Metazoa</taxon>
        <taxon>Ecdysozoa</taxon>
        <taxon>Nematoda</taxon>
        <taxon>Chromadorea</taxon>
        <taxon>Rhabditida</taxon>
        <taxon>Rhabditina</taxon>
        <taxon>Rhabditomorpha</taxon>
        <taxon>Rhabditoidea</taxon>
        <taxon>Rhabditidae</taxon>
        <taxon>Peloderinae</taxon>
        <taxon>Caenorhabditis</taxon>
    </lineage>
</organism>
<feature type="domain" description="CUB-like" evidence="3">
    <location>
        <begin position="27"/>
        <end position="134"/>
    </location>
</feature>
<evidence type="ECO:0000256" key="2">
    <source>
        <dbReference type="SAM" id="SignalP"/>
    </source>
</evidence>
<dbReference type="PANTHER" id="PTHR47920:SF1">
    <property type="entry name" value="CUB-LIKE DOMAIN-CONTAINING PROTEIN"/>
    <property type="match status" value="1"/>
</dbReference>
<dbReference type="CTD" id="9817450"/>
<proteinExistence type="predicted"/>
<evidence type="ECO:0000259" key="3">
    <source>
        <dbReference type="Pfam" id="PF02408"/>
    </source>
</evidence>
<keyword evidence="2" id="KW-0732">Signal</keyword>
<accession>A0A6A5G2W8</accession>
<gene>
    <name evidence="4" type="ORF">GCK72_025734</name>
</gene>
<dbReference type="Pfam" id="PF02408">
    <property type="entry name" value="CUB_2"/>
    <property type="match status" value="1"/>
</dbReference>
<protein>
    <recommendedName>
        <fullName evidence="3">CUB-like domain-containing protein</fullName>
    </recommendedName>
</protein>
<evidence type="ECO:0000313" key="5">
    <source>
        <dbReference type="Proteomes" id="UP000483820"/>
    </source>
</evidence>
<feature type="chain" id="PRO_5025384827" description="CUB-like domain-containing protein" evidence="2">
    <location>
        <begin position="26"/>
        <end position="613"/>
    </location>
</feature>
<feature type="signal peptide" evidence="2">
    <location>
        <begin position="1"/>
        <end position="25"/>
    </location>
</feature>
<dbReference type="KEGG" id="crq:GCK72_025734"/>
<evidence type="ECO:0000313" key="4">
    <source>
        <dbReference type="EMBL" id="KAF1749267.1"/>
    </source>
</evidence>
<dbReference type="GeneID" id="9817450"/>
<dbReference type="EMBL" id="WUAV01000006">
    <property type="protein sequence ID" value="KAF1749267.1"/>
    <property type="molecule type" value="Genomic_DNA"/>
</dbReference>
<reference evidence="4 5" key="1">
    <citation type="submission" date="2019-12" db="EMBL/GenBank/DDBJ databases">
        <title>Chromosome-level assembly of the Caenorhabditis remanei genome.</title>
        <authorList>
            <person name="Teterina A.A."/>
            <person name="Willis J.H."/>
            <person name="Phillips P.C."/>
        </authorList>
    </citation>
    <scope>NUCLEOTIDE SEQUENCE [LARGE SCALE GENOMIC DNA]</scope>
    <source>
        <strain evidence="4 5">PX506</strain>
        <tissue evidence="4">Whole organism</tissue>
    </source>
</reference>
<sequence>MILRLFGRILISTVLILISVKNVYADADNCNSRNINFSTPVGILPYGYKDLVKIPAGTTCSYNFSIPYGYVLELQTDYYIAQQDQIVVTNSLGSQIIYNDYGGLAESFYWCTAGTCQIQVESVAKASFMTYYWYRSLSAYTAINKNTGDYFKLSDIGSTQFLKFYGSQVIFTLAQNTQTDSLENLGNYYVYNGSDIKTSALIGTLDELKTKNLYCPFNFVSIVNFYVGYGSNAYIIANDASAISNNYSFVVTTPETMTSHGFSDYWPEEAAVTFACPECNQFYITRLMFDMVLSATGYVAFQGQTPSQGYLKRIMTWQVPQFSQNQLPQLIPTNKFTMYFYKANLTIQLYSGNNFDGWEKPFDGRKGLITSATVWDNLLDSGNFSYTFGMADQLFQFHLNMSNMDFGGAPTDRVNLLIGMTNGDSSVNYSYPGANVTNVTSIGNYMSISSNFSMFTKTVVPFEIQQITVTTTTATTMEATTTSTANPSSSTTITSAATTTATTSTPTVTTQSTSTSSTTIPTTTSGGGSWKFVICFITEDYCPDGWNVLRKADDTPQTCDAMGGVKCQKPFSCVHSRCGMDFCCAHTYKIEQWKRQQEIEADIKEAELEDEEL</sequence>
<comment type="caution">
    <text evidence="4">The sequence shown here is derived from an EMBL/GenBank/DDBJ whole genome shotgun (WGS) entry which is preliminary data.</text>
</comment>
<evidence type="ECO:0000256" key="1">
    <source>
        <dbReference type="SAM" id="MobiDB-lite"/>
    </source>
</evidence>
<dbReference type="AlphaFoldDB" id="A0A6A5G2W8"/>
<dbReference type="InterPro" id="IPR003366">
    <property type="entry name" value="CUB-like_dom"/>
</dbReference>
<dbReference type="PANTHER" id="PTHR47920">
    <property type="entry name" value="PROTEIN CBG13378-RELATED"/>
    <property type="match status" value="1"/>
</dbReference>
<dbReference type="Proteomes" id="UP000483820">
    <property type="component" value="Chromosome X"/>
</dbReference>